<dbReference type="GO" id="GO:0015297">
    <property type="term" value="F:antiporter activity"/>
    <property type="evidence" value="ECO:0007669"/>
    <property type="project" value="InterPro"/>
</dbReference>
<dbReference type="Proteomes" id="UP000293854">
    <property type="component" value="Unassembled WGS sequence"/>
</dbReference>
<keyword evidence="1" id="KW-0472">Membrane</keyword>
<sequence length="72" mass="7724">IYGILNIYFIGFLEDSHMISAISLTLPVFAILMGLGHLFGVGAGTYISRLLGAKDYSKSKFVSSFSIYGGIA</sequence>
<evidence type="ECO:0000256" key="1">
    <source>
        <dbReference type="SAM" id="Phobius"/>
    </source>
</evidence>
<comment type="caution">
    <text evidence="2">The sequence shown here is derived from an EMBL/GenBank/DDBJ whole genome shotgun (WGS) entry which is preliminary data.</text>
</comment>
<dbReference type="EMBL" id="RQTE01000855">
    <property type="protein sequence ID" value="RZH96543.1"/>
    <property type="molecule type" value="Genomic_DNA"/>
</dbReference>
<feature type="non-terminal residue" evidence="2">
    <location>
        <position position="1"/>
    </location>
</feature>
<feature type="non-terminal residue" evidence="2">
    <location>
        <position position="72"/>
    </location>
</feature>
<keyword evidence="1" id="KW-0812">Transmembrane</keyword>
<reference evidence="2 3" key="1">
    <citation type="submission" date="2018-11" db="EMBL/GenBank/DDBJ databases">
        <title>Genomic profiling of Staphylococcus species from a Poultry farm system in KwaZulu-Natal, South Africa.</title>
        <authorList>
            <person name="Amoako D.G."/>
            <person name="Somboro A.M."/>
            <person name="Abia A.L.K."/>
            <person name="Bester L.A."/>
            <person name="Essack S.Y."/>
        </authorList>
    </citation>
    <scope>NUCLEOTIDE SEQUENCE [LARGE SCALE GENOMIC DNA]</scope>
    <source>
        <strain evidence="2 3">SA11</strain>
    </source>
</reference>
<accession>A0A4Q7CKS4</accession>
<keyword evidence="1" id="KW-1133">Transmembrane helix</keyword>
<dbReference type="GO" id="GO:0042910">
    <property type="term" value="F:xenobiotic transmembrane transporter activity"/>
    <property type="evidence" value="ECO:0007669"/>
    <property type="project" value="InterPro"/>
</dbReference>
<organism evidence="2 3">
    <name type="scientific">Staphylococcus condimenti</name>
    <dbReference type="NCBI Taxonomy" id="70255"/>
    <lineage>
        <taxon>Bacteria</taxon>
        <taxon>Bacillati</taxon>
        <taxon>Bacillota</taxon>
        <taxon>Bacilli</taxon>
        <taxon>Bacillales</taxon>
        <taxon>Staphylococcaceae</taxon>
        <taxon>Staphylococcus</taxon>
    </lineage>
</organism>
<proteinExistence type="predicted"/>
<name>A0A4Q7CKS4_9STAP</name>
<dbReference type="GO" id="GO:0016020">
    <property type="term" value="C:membrane"/>
    <property type="evidence" value="ECO:0007669"/>
    <property type="project" value="InterPro"/>
</dbReference>
<dbReference type="AlphaFoldDB" id="A0A4Q7CKS4"/>
<dbReference type="InterPro" id="IPR002528">
    <property type="entry name" value="MATE_fam"/>
</dbReference>
<dbReference type="RefSeq" id="WP_242509053.1">
    <property type="nucleotide sequence ID" value="NZ_RQTE01000855.1"/>
</dbReference>
<gene>
    <name evidence="2" type="ORF">EIG99_15515</name>
</gene>
<feature type="transmembrane region" description="Helical" evidence="1">
    <location>
        <begin position="18"/>
        <end position="41"/>
    </location>
</feature>
<evidence type="ECO:0000313" key="2">
    <source>
        <dbReference type="EMBL" id="RZH96543.1"/>
    </source>
</evidence>
<dbReference type="Pfam" id="PF01554">
    <property type="entry name" value="MatE"/>
    <property type="match status" value="1"/>
</dbReference>
<evidence type="ECO:0000313" key="3">
    <source>
        <dbReference type="Proteomes" id="UP000293854"/>
    </source>
</evidence>
<protein>
    <submittedName>
        <fullName evidence="2">MATE family efflux transporter</fullName>
    </submittedName>
</protein>